<dbReference type="InterPro" id="IPR011659">
    <property type="entry name" value="WD40"/>
</dbReference>
<evidence type="ECO:0000256" key="1">
    <source>
        <dbReference type="SAM" id="SignalP"/>
    </source>
</evidence>
<evidence type="ECO:0000313" key="3">
    <source>
        <dbReference type="Proteomes" id="UP001302429"/>
    </source>
</evidence>
<dbReference type="AlphaFoldDB" id="A0AA97F8C9"/>
<feature type="signal peptide" evidence="1">
    <location>
        <begin position="1"/>
        <end position="19"/>
    </location>
</feature>
<reference evidence="2 3" key="1">
    <citation type="submission" date="2023-10" db="EMBL/GenBank/DDBJ databases">
        <title>Complete genome sequence of a Sphingomonadaceae bacterium.</title>
        <authorList>
            <person name="Yan C."/>
        </authorList>
    </citation>
    <scope>NUCLEOTIDE SEQUENCE [LARGE SCALE GENOMIC DNA]</scope>
    <source>
        <strain evidence="2 3">SCSIO 66989</strain>
    </source>
</reference>
<keyword evidence="1" id="KW-0732">Signal</keyword>
<gene>
    <name evidence="2" type="ORF">RB602_05800</name>
</gene>
<keyword evidence="3" id="KW-1185">Reference proteome</keyword>
<dbReference type="InterPro" id="IPR011042">
    <property type="entry name" value="6-blade_b-propeller_TolB-like"/>
</dbReference>
<feature type="chain" id="PRO_5041721929" evidence="1">
    <location>
        <begin position="20"/>
        <end position="303"/>
    </location>
</feature>
<evidence type="ECO:0000313" key="2">
    <source>
        <dbReference type="EMBL" id="WOE76224.1"/>
    </source>
</evidence>
<protein>
    <submittedName>
        <fullName evidence="2">Uncharacterized protein</fullName>
    </submittedName>
</protein>
<dbReference type="RefSeq" id="WP_317083776.1">
    <property type="nucleotide sequence ID" value="NZ_CP136594.1"/>
</dbReference>
<dbReference type="SUPFAM" id="SSF82171">
    <property type="entry name" value="DPP6 N-terminal domain-like"/>
    <property type="match status" value="1"/>
</dbReference>
<sequence length="303" mass="33682">MRFSILLTSLLLCTAPATAQEEWPELSGPYLGQEPPGMEPQVFAPGLISLDDERELNSVFSPDGKIFMFSRVVNGVFKMFYSRLRDDDSWQEPRMAALSKTYPGHSEVDMVFSPDGDWLYFISDRPLKGYSLERHNIWRSKVTPNGLLTPEPLGPEINTAGHDLYPMLVGDGSLYYSANGEETIGARDSYRAQYSNGTFETPVNLGPAINSDMDEGDIYVSPDESYIIHVSSSRPDGLGDGDLYISFKQADGSWGQGVNMGPTINTAGIDYCPMVTPDGKYLFFTRGNDIMWVDAAIIDTYRQ</sequence>
<dbReference type="Proteomes" id="UP001302429">
    <property type="component" value="Chromosome"/>
</dbReference>
<dbReference type="Pfam" id="PF07676">
    <property type="entry name" value="PD40"/>
    <property type="match status" value="3"/>
</dbReference>
<name>A0AA97F8C9_9SPHN</name>
<organism evidence="2 3">
    <name type="scientific">Alterisphingorhabdus coralli</name>
    <dbReference type="NCBI Taxonomy" id="3071408"/>
    <lineage>
        <taxon>Bacteria</taxon>
        <taxon>Pseudomonadati</taxon>
        <taxon>Pseudomonadota</taxon>
        <taxon>Alphaproteobacteria</taxon>
        <taxon>Sphingomonadales</taxon>
        <taxon>Sphingomonadaceae</taxon>
        <taxon>Alterisphingorhabdus (ex Yan et al. 2024)</taxon>
    </lineage>
</organism>
<dbReference type="Gene3D" id="2.120.10.30">
    <property type="entry name" value="TolB, C-terminal domain"/>
    <property type="match status" value="1"/>
</dbReference>
<accession>A0AA97F8C9</accession>
<dbReference type="EMBL" id="CP136594">
    <property type="protein sequence ID" value="WOE76224.1"/>
    <property type="molecule type" value="Genomic_DNA"/>
</dbReference>
<dbReference type="KEGG" id="acoa:RB602_05800"/>
<proteinExistence type="predicted"/>